<dbReference type="VEuPathDB" id="FungiDB:BD410DRAFT_828071"/>
<keyword evidence="8" id="KW-0333">Golgi apparatus</keyword>
<feature type="binding site" evidence="14">
    <location>
        <position position="34"/>
    </location>
    <ligand>
        <name>Mg(2+)</name>
        <dbReference type="ChEBI" id="CHEBI:18420"/>
    </ligand>
</feature>
<dbReference type="GO" id="GO:0015031">
    <property type="term" value="P:protein transport"/>
    <property type="evidence" value="ECO:0007669"/>
    <property type="project" value="UniProtKB-KW"/>
</dbReference>
<sequence length="423" mass="47784">MSNLITNVFGRVWPKKDKNSYRALIAGLDFAGKTTFLYKLKLGEIVNTIPTIGFNVESVPLYSGPRSRPPIEVICWELGGCDKIRPLTRHYTSGMDMVIWIVDCNDRSRLKESVFELDLVANHMDVVEDAPILILANKQDMTNALSVQDVLLAVKDICKGRLWNVFPISCYRPLDESGIPSAFSWLTSALEIRDSTARGQNHKSASSTEPSQTDIEKKLTSFLSRAEDDSPPPVFLRQFHEYDLPSWDHYTHIRLAYLILVTHGRQKGKDMIFDGIKNYIAKSKQTTGRSFHLTMTYFWIQMVHFGIQSMPTAPPQPDTAIEKEMKSDDASMITLRDPVDEFVLVKDSGASVTTLAEPSASNEGDLDFRRFLLLNPYVVDGNLWADYYSKDVMMTPKAQEGFVLPDKMNLPNLVARDSVAKKM</sequence>
<comment type="similarity">
    <text evidence="2">Belongs to the small GTPase superfamily. Arf family.</text>
</comment>
<dbReference type="SMART" id="SM00178">
    <property type="entry name" value="SAR"/>
    <property type="match status" value="1"/>
</dbReference>
<dbReference type="GO" id="GO:0005794">
    <property type="term" value="C:Golgi apparatus"/>
    <property type="evidence" value="ECO:0007669"/>
    <property type="project" value="UniProtKB-SubCell"/>
</dbReference>
<keyword evidence="10" id="KW-0449">Lipoprotein</keyword>
<feature type="binding site" evidence="14">
    <location>
        <position position="51"/>
    </location>
    <ligand>
        <name>Mg(2+)</name>
        <dbReference type="ChEBI" id="CHEBI:18420"/>
    </ligand>
</feature>
<dbReference type="PROSITE" id="PS51417">
    <property type="entry name" value="ARF"/>
    <property type="match status" value="1"/>
</dbReference>
<dbReference type="Pfam" id="PF00025">
    <property type="entry name" value="Arf"/>
    <property type="match status" value="1"/>
</dbReference>
<dbReference type="OrthoDB" id="427186at2759"/>
<dbReference type="InterPro" id="IPR006689">
    <property type="entry name" value="Small_GTPase_ARF/SAR"/>
</dbReference>
<keyword evidence="7" id="KW-0653">Protein transport</keyword>
<comment type="subcellular location">
    <subcellularLocation>
        <location evidence="1">Golgi apparatus</location>
    </subcellularLocation>
</comment>
<keyword evidence="6" id="KW-0931">ER-Golgi transport</keyword>
<keyword evidence="16" id="KW-1185">Reference proteome</keyword>
<evidence type="ECO:0000256" key="7">
    <source>
        <dbReference type="ARBA" id="ARBA00022927"/>
    </source>
</evidence>
<keyword evidence="4" id="KW-0519">Myristate</keyword>
<name>A0A4Y7Q7Y9_9AGAM</name>
<dbReference type="AlphaFoldDB" id="A0A4Y7Q7Y9"/>
<evidence type="ECO:0000256" key="12">
    <source>
        <dbReference type="ARBA" id="ARBA00070396"/>
    </source>
</evidence>
<evidence type="ECO:0000256" key="4">
    <source>
        <dbReference type="ARBA" id="ARBA00022707"/>
    </source>
</evidence>
<dbReference type="STRING" id="50990.A0A4Y7Q7Y9"/>
<evidence type="ECO:0000256" key="3">
    <source>
        <dbReference type="ARBA" id="ARBA00022448"/>
    </source>
</evidence>
<keyword evidence="5 13" id="KW-0547">Nucleotide-binding</keyword>
<dbReference type="SMART" id="SM00177">
    <property type="entry name" value="ARF"/>
    <property type="match status" value="1"/>
</dbReference>
<keyword evidence="9 13" id="KW-0342">GTP-binding</keyword>
<evidence type="ECO:0000256" key="6">
    <source>
        <dbReference type="ARBA" id="ARBA00022892"/>
    </source>
</evidence>
<feature type="binding site" evidence="13">
    <location>
        <begin position="137"/>
        <end position="140"/>
    </location>
    <ligand>
        <name>GTP</name>
        <dbReference type="ChEBI" id="CHEBI:37565"/>
    </ligand>
</feature>
<keyword evidence="14" id="KW-0479">Metal-binding</keyword>
<dbReference type="GO" id="GO:0005525">
    <property type="term" value="F:GTP binding"/>
    <property type="evidence" value="ECO:0007669"/>
    <property type="project" value="UniProtKB-KW"/>
</dbReference>
<organism evidence="15 16">
    <name type="scientific">Rickenella mellea</name>
    <dbReference type="NCBI Taxonomy" id="50990"/>
    <lineage>
        <taxon>Eukaryota</taxon>
        <taxon>Fungi</taxon>
        <taxon>Dikarya</taxon>
        <taxon>Basidiomycota</taxon>
        <taxon>Agaricomycotina</taxon>
        <taxon>Agaricomycetes</taxon>
        <taxon>Hymenochaetales</taxon>
        <taxon>Rickenellaceae</taxon>
        <taxon>Rickenella</taxon>
    </lineage>
</organism>
<feature type="binding site" evidence="13">
    <location>
        <begin position="27"/>
        <end position="34"/>
    </location>
    <ligand>
        <name>GTP</name>
        <dbReference type="ChEBI" id="CHEBI:37565"/>
    </ligand>
</feature>
<accession>A0A4Y7Q7Y9</accession>
<dbReference type="SUPFAM" id="SSF52540">
    <property type="entry name" value="P-loop containing nucleoside triphosphate hydrolases"/>
    <property type="match status" value="1"/>
</dbReference>
<dbReference type="Proteomes" id="UP000294933">
    <property type="component" value="Unassembled WGS sequence"/>
</dbReference>
<evidence type="ECO:0000256" key="5">
    <source>
        <dbReference type="ARBA" id="ARBA00022741"/>
    </source>
</evidence>
<gene>
    <name evidence="15" type="ORF">BD410DRAFT_828071</name>
</gene>
<reference evidence="15 16" key="1">
    <citation type="submission" date="2018-06" db="EMBL/GenBank/DDBJ databases">
        <title>A transcriptomic atlas of mushroom development highlights an independent origin of complex multicellularity.</title>
        <authorList>
            <consortium name="DOE Joint Genome Institute"/>
            <person name="Krizsan K."/>
            <person name="Almasi E."/>
            <person name="Merenyi Z."/>
            <person name="Sahu N."/>
            <person name="Viragh M."/>
            <person name="Koszo T."/>
            <person name="Mondo S."/>
            <person name="Kiss B."/>
            <person name="Balint B."/>
            <person name="Kues U."/>
            <person name="Barry K."/>
            <person name="Hegedus J.C."/>
            <person name="Henrissat B."/>
            <person name="Johnson J."/>
            <person name="Lipzen A."/>
            <person name="Ohm R."/>
            <person name="Nagy I."/>
            <person name="Pangilinan J."/>
            <person name="Yan J."/>
            <person name="Xiong Y."/>
            <person name="Grigoriev I.V."/>
            <person name="Hibbett D.S."/>
            <person name="Nagy L.G."/>
        </authorList>
    </citation>
    <scope>NUCLEOTIDE SEQUENCE [LARGE SCALE GENOMIC DNA]</scope>
    <source>
        <strain evidence="15 16">SZMC22713</strain>
    </source>
</reference>
<dbReference type="Gene3D" id="3.40.50.300">
    <property type="entry name" value="P-loop containing nucleotide triphosphate hydrolases"/>
    <property type="match status" value="1"/>
</dbReference>
<evidence type="ECO:0000313" key="16">
    <source>
        <dbReference type="Proteomes" id="UP000294933"/>
    </source>
</evidence>
<evidence type="ECO:0000256" key="1">
    <source>
        <dbReference type="ARBA" id="ARBA00004555"/>
    </source>
</evidence>
<dbReference type="GO" id="GO:0003924">
    <property type="term" value="F:GTPase activity"/>
    <property type="evidence" value="ECO:0007669"/>
    <property type="project" value="InterPro"/>
</dbReference>
<dbReference type="InterPro" id="IPR024156">
    <property type="entry name" value="Small_GTPase_ARF"/>
</dbReference>
<keyword evidence="14" id="KW-0460">Magnesium</keyword>
<evidence type="ECO:0000256" key="8">
    <source>
        <dbReference type="ARBA" id="ARBA00023034"/>
    </source>
</evidence>
<dbReference type="CDD" id="cd00878">
    <property type="entry name" value="Arf_Arl"/>
    <property type="match status" value="1"/>
</dbReference>
<evidence type="ECO:0000313" key="15">
    <source>
        <dbReference type="EMBL" id="TDL23019.1"/>
    </source>
</evidence>
<evidence type="ECO:0000256" key="2">
    <source>
        <dbReference type="ARBA" id="ARBA00010290"/>
    </source>
</evidence>
<protein>
    <recommendedName>
        <fullName evidence="12">ADP-ribosylation factor</fullName>
    </recommendedName>
</protein>
<dbReference type="InterPro" id="IPR027417">
    <property type="entry name" value="P-loop_NTPase"/>
</dbReference>
<evidence type="ECO:0000256" key="14">
    <source>
        <dbReference type="PIRSR" id="PIRSR606689-2"/>
    </source>
</evidence>
<keyword evidence="3" id="KW-0813">Transport</keyword>
<feature type="binding site" evidence="13">
    <location>
        <position position="80"/>
    </location>
    <ligand>
        <name>GTP</name>
        <dbReference type="ChEBI" id="CHEBI:37565"/>
    </ligand>
</feature>
<dbReference type="GO" id="GO:0016192">
    <property type="term" value="P:vesicle-mediated transport"/>
    <property type="evidence" value="ECO:0007669"/>
    <property type="project" value="UniProtKB-KW"/>
</dbReference>
<dbReference type="GO" id="GO:0046872">
    <property type="term" value="F:metal ion binding"/>
    <property type="evidence" value="ECO:0007669"/>
    <property type="project" value="UniProtKB-KW"/>
</dbReference>
<evidence type="ECO:0000256" key="9">
    <source>
        <dbReference type="ARBA" id="ARBA00023134"/>
    </source>
</evidence>
<comment type="function">
    <text evidence="11">GTP-binding protein involved in protein trafficking; may modulate vesicle budding and uncoating within the Golgi apparatus.</text>
</comment>
<evidence type="ECO:0000256" key="13">
    <source>
        <dbReference type="PIRSR" id="PIRSR606689-1"/>
    </source>
</evidence>
<dbReference type="FunFam" id="3.40.50.300:FF:003500">
    <property type="entry name" value="ADP-ribosylation factor 1"/>
    <property type="match status" value="1"/>
</dbReference>
<dbReference type="PANTHER" id="PTHR11711">
    <property type="entry name" value="ADP RIBOSYLATION FACTOR-RELATED"/>
    <property type="match status" value="1"/>
</dbReference>
<evidence type="ECO:0000256" key="11">
    <source>
        <dbReference type="ARBA" id="ARBA00053326"/>
    </source>
</evidence>
<evidence type="ECO:0000256" key="10">
    <source>
        <dbReference type="ARBA" id="ARBA00023288"/>
    </source>
</evidence>
<proteinExistence type="inferred from homology"/>
<dbReference type="EMBL" id="ML170172">
    <property type="protein sequence ID" value="TDL23019.1"/>
    <property type="molecule type" value="Genomic_DNA"/>
</dbReference>